<comment type="pathway">
    <text evidence="11">Cell wall biogenesis; peptidoglycan biosynthesis.</text>
</comment>
<dbReference type="GO" id="GO:0009252">
    <property type="term" value="P:peptidoglycan biosynthetic process"/>
    <property type="evidence" value="ECO:0007669"/>
    <property type="project" value="UniProtKB-UniRule"/>
</dbReference>
<evidence type="ECO:0000256" key="6">
    <source>
        <dbReference type="ARBA" id="ARBA00022960"/>
    </source>
</evidence>
<evidence type="ECO:0000256" key="1">
    <source>
        <dbReference type="ARBA" id="ARBA00004141"/>
    </source>
</evidence>
<evidence type="ECO:0000256" key="9">
    <source>
        <dbReference type="ARBA" id="ARBA00023136"/>
    </source>
</evidence>
<keyword evidence="8 11" id="KW-1133">Transmembrane helix</keyword>
<dbReference type="NCBIfam" id="TIGR02210">
    <property type="entry name" value="rodA_shape"/>
    <property type="match status" value="1"/>
</dbReference>
<comment type="catalytic activity">
    <reaction evidence="11">
        <text>[GlcNAc-(1-&gt;4)-Mur2Ac(oyl-L-Ala-gamma-D-Glu-L-Lys-D-Ala-D-Ala)](n)-di-trans,octa-cis-undecaprenyl diphosphate + beta-D-GlcNAc-(1-&gt;4)-Mur2Ac(oyl-L-Ala-gamma-D-Glu-L-Lys-D-Ala-D-Ala)-di-trans,octa-cis-undecaprenyl diphosphate = [GlcNAc-(1-&gt;4)-Mur2Ac(oyl-L-Ala-gamma-D-Glu-L-Lys-D-Ala-D-Ala)](n+1)-di-trans,octa-cis-undecaprenyl diphosphate + di-trans,octa-cis-undecaprenyl diphosphate + H(+)</text>
        <dbReference type="Rhea" id="RHEA:23708"/>
        <dbReference type="Rhea" id="RHEA-COMP:9602"/>
        <dbReference type="Rhea" id="RHEA-COMP:9603"/>
        <dbReference type="ChEBI" id="CHEBI:15378"/>
        <dbReference type="ChEBI" id="CHEBI:58405"/>
        <dbReference type="ChEBI" id="CHEBI:60033"/>
        <dbReference type="ChEBI" id="CHEBI:78435"/>
        <dbReference type="EC" id="2.4.99.28"/>
    </reaction>
</comment>
<evidence type="ECO:0000256" key="8">
    <source>
        <dbReference type="ARBA" id="ARBA00022989"/>
    </source>
</evidence>
<keyword evidence="2 11" id="KW-1003">Cell membrane</keyword>
<dbReference type="PROSITE" id="PS00428">
    <property type="entry name" value="FTSW_RODA_SPOVE"/>
    <property type="match status" value="1"/>
</dbReference>
<dbReference type="Pfam" id="PF01098">
    <property type="entry name" value="FTSW_RODA_SPOVE"/>
    <property type="match status" value="1"/>
</dbReference>
<comment type="subcellular location">
    <subcellularLocation>
        <location evidence="11">Cell membrane</location>
        <topology evidence="11">Multi-pass membrane protein</topology>
    </subcellularLocation>
    <subcellularLocation>
        <location evidence="1">Membrane</location>
        <topology evidence="1">Multi-pass membrane protein</topology>
    </subcellularLocation>
</comment>
<evidence type="ECO:0000256" key="5">
    <source>
        <dbReference type="ARBA" id="ARBA00022692"/>
    </source>
</evidence>
<dbReference type="Proteomes" id="UP000885706">
    <property type="component" value="Unassembled WGS sequence"/>
</dbReference>
<comment type="function">
    <text evidence="11">Peptidoglycan polymerase that is essential for cell wall elongation.</text>
</comment>
<dbReference type="PANTHER" id="PTHR30474:SF1">
    <property type="entry name" value="PEPTIDOGLYCAN GLYCOSYLTRANSFERASE MRDB"/>
    <property type="match status" value="1"/>
</dbReference>
<comment type="caution">
    <text evidence="12">The sequence shown here is derived from an EMBL/GenBank/DDBJ whole genome shotgun (WGS) entry which is preliminary data.</text>
</comment>
<evidence type="ECO:0000256" key="7">
    <source>
        <dbReference type="ARBA" id="ARBA00022984"/>
    </source>
</evidence>
<feature type="transmembrane region" description="Helical" evidence="11">
    <location>
        <begin position="7"/>
        <end position="30"/>
    </location>
</feature>
<dbReference type="EC" id="2.4.99.28" evidence="11"/>
<reference evidence="12" key="1">
    <citation type="journal article" date="2020" name="mSystems">
        <title>Genome- and Community-Level Interaction Insights into Carbon Utilization and Element Cycling Functions of Hydrothermarchaeota in Hydrothermal Sediment.</title>
        <authorList>
            <person name="Zhou Z."/>
            <person name="Liu Y."/>
            <person name="Xu W."/>
            <person name="Pan J."/>
            <person name="Luo Z.H."/>
            <person name="Li M."/>
        </authorList>
    </citation>
    <scope>NUCLEOTIDE SEQUENCE [LARGE SCALE GENOMIC DNA]</scope>
    <source>
        <strain evidence="12">HyVt-113</strain>
    </source>
</reference>
<feature type="transmembrane region" description="Helical" evidence="11">
    <location>
        <begin position="42"/>
        <end position="61"/>
    </location>
</feature>
<evidence type="ECO:0000256" key="2">
    <source>
        <dbReference type="ARBA" id="ARBA00022475"/>
    </source>
</evidence>
<dbReference type="GO" id="GO:0015648">
    <property type="term" value="F:lipid-linked peptidoglycan transporter activity"/>
    <property type="evidence" value="ECO:0007669"/>
    <property type="project" value="TreeGrafter"/>
</dbReference>
<dbReference type="GO" id="GO:0008360">
    <property type="term" value="P:regulation of cell shape"/>
    <property type="evidence" value="ECO:0007669"/>
    <property type="project" value="UniProtKB-KW"/>
</dbReference>
<feature type="transmembrane region" description="Helical" evidence="11">
    <location>
        <begin position="181"/>
        <end position="199"/>
    </location>
</feature>
<keyword evidence="6 11" id="KW-0133">Cell shape</keyword>
<evidence type="ECO:0000256" key="4">
    <source>
        <dbReference type="ARBA" id="ARBA00022679"/>
    </source>
</evidence>
<keyword evidence="4 11" id="KW-0808">Transferase</keyword>
<dbReference type="InterPro" id="IPR001182">
    <property type="entry name" value="FtsW/RodA"/>
</dbReference>
<dbReference type="HAMAP" id="MF_02079">
    <property type="entry name" value="PGT_RodA"/>
    <property type="match status" value="1"/>
</dbReference>
<dbReference type="GO" id="GO:0008955">
    <property type="term" value="F:peptidoglycan glycosyltransferase activity"/>
    <property type="evidence" value="ECO:0007669"/>
    <property type="project" value="UniProtKB-UniRule"/>
</dbReference>
<accession>A0A7V0NEH1</accession>
<dbReference type="InterPro" id="IPR018365">
    <property type="entry name" value="Cell_cycle_FtsW-rel_CS"/>
</dbReference>
<dbReference type="InterPro" id="IPR011923">
    <property type="entry name" value="RodA/MrdB"/>
</dbReference>
<evidence type="ECO:0000256" key="11">
    <source>
        <dbReference type="HAMAP-Rule" id="MF_02079"/>
    </source>
</evidence>
<dbReference type="EMBL" id="DQWQ01000013">
    <property type="protein sequence ID" value="HDD35213.1"/>
    <property type="molecule type" value="Genomic_DNA"/>
</dbReference>
<dbReference type="GO" id="GO:0051301">
    <property type="term" value="P:cell division"/>
    <property type="evidence" value="ECO:0007669"/>
    <property type="project" value="InterPro"/>
</dbReference>
<dbReference type="GO" id="GO:0032153">
    <property type="term" value="C:cell division site"/>
    <property type="evidence" value="ECO:0007669"/>
    <property type="project" value="TreeGrafter"/>
</dbReference>
<evidence type="ECO:0000256" key="10">
    <source>
        <dbReference type="ARBA" id="ARBA00023316"/>
    </source>
</evidence>
<gene>
    <name evidence="11 12" type="primary">rodA</name>
    <name evidence="12" type="ORF">ENF30_00255</name>
</gene>
<dbReference type="AlphaFoldDB" id="A0A7V0NEH1"/>
<keyword evidence="7 11" id="KW-0573">Peptidoglycan synthesis</keyword>
<keyword evidence="5 11" id="KW-0812">Transmembrane</keyword>
<feature type="transmembrane region" description="Helical" evidence="11">
    <location>
        <begin position="336"/>
        <end position="357"/>
    </location>
</feature>
<evidence type="ECO:0000256" key="3">
    <source>
        <dbReference type="ARBA" id="ARBA00022676"/>
    </source>
</evidence>
<dbReference type="PANTHER" id="PTHR30474">
    <property type="entry name" value="CELL CYCLE PROTEIN"/>
    <property type="match status" value="1"/>
</dbReference>
<keyword evidence="10 11" id="KW-0961">Cell wall biogenesis/degradation</keyword>
<dbReference type="GO" id="GO:0071555">
    <property type="term" value="P:cell wall organization"/>
    <property type="evidence" value="ECO:0007669"/>
    <property type="project" value="UniProtKB-KW"/>
</dbReference>
<sequence>MERIRFFLTLSGQLWFILFALLAIGLLNLYSATVYLGPKSYLFVKQLIWSFLGLGALWFMIRLSYHQIYHYAYWLYFLNILLLLLVLIFFPPLMGAKRWITFGSVSFQPSELAKLSLVIILARYFADLNKEIQDIKAFLKALVLTLIPVLLIALEPDLGTAIFLLIIFGNMCFFSKVHHKILIAVCVIGFTLMPFFWHYGLKDYQKARIEGFIFPKKDPLGIGYHVRQTKIAVGSGQLWGKGFMNGTQNKLRFLPEHCTDFIFSVFAEEWGFIGCFLLLCFYALFFFTGMKIAERTHHPFTFLLTSGIIAIFFWETIINIFMALGLIPVVGIPLPFMSYGGSSMFVNLLAVGIIMNIDRRERWL</sequence>
<organism evidence="12">
    <name type="scientific">Desulfofervidus auxilii</name>
    <dbReference type="NCBI Taxonomy" id="1621989"/>
    <lineage>
        <taxon>Bacteria</taxon>
        <taxon>Pseudomonadati</taxon>
        <taxon>Thermodesulfobacteriota</taxon>
        <taxon>Candidatus Desulfofervidia</taxon>
        <taxon>Candidatus Desulfofervidales</taxon>
        <taxon>Candidatus Desulfofervidaceae</taxon>
        <taxon>Candidatus Desulfofervidus</taxon>
    </lineage>
</organism>
<feature type="transmembrane region" description="Helical" evidence="11">
    <location>
        <begin position="270"/>
        <end position="290"/>
    </location>
</feature>
<name>A0A7V0NEH1_DESA2</name>
<comment type="similarity">
    <text evidence="11">Belongs to the SEDS family. MrdB/RodA subfamily.</text>
</comment>
<dbReference type="GO" id="GO:0005886">
    <property type="term" value="C:plasma membrane"/>
    <property type="evidence" value="ECO:0007669"/>
    <property type="project" value="UniProtKB-SubCell"/>
</dbReference>
<feature type="transmembrane region" description="Helical" evidence="11">
    <location>
        <begin position="73"/>
        <end position="94"/>
    </location>
</feature>
<keyword evidence="3 11" id="KW-0328">Glycosyltransferase</keyword>
<evidence type="ECO:0000313" key="12">
    <source>
        <dbReference type="EMBL" id="HDD35213.1"/>
    </source>
</evidence>
<protein>
    <recommendedName>
        <fullName evidence="11">Peptidoglycan glycosyltransferase RodA</fullName>
        <shortName evidence="11">PGT</shortName>
        <ecNumber evidence="11">2.4.99.28</ecNumber>
    </recommendedName>
    <alternativeName>
        <fullName evidence="11">Cell elongation protein RodA</fullName>
    </alternativeName>
    <alternativeName>
        <fullName evidence="11">Cell wall polymerase</fullName>
    </alternativeName>
    <alternativeName>
        <fullName evidence="11">Peptidoglycan polymerase</fullName>
        <shortName evidence="11">PG polymerase</shortName>
    </alternativeName>
</protein>
<proteinExistence type="inferred from homology"/>
<keyword evidence="9 11" id="KW-0472">Membrane</keyword>
<feature type="transmembrane region" description="Helical" evidence="11">
    <location>
        <begin position="302"/>
        <end position="330"/>
    </location>
</feature>
<dbReference type="UniPathway" id="UPA00219"/>